<protein>
    <submittedName>
        <fullName evidence="2">Uncharacterized protein</fullName>
    </submittedName>
</protein>
<organism evidence="2 3">
    <name type="scientific">Actinoplanes lutulentus</name>
    <dbReference type="NCBI Taxonomy" id="1287878"/>
    <lineage>
        <taxon>Bacteria</taxon>
        <taxon>Bacillati</taxon>
        <taxon>Actinomycetota</taxon>
        <taxon>Actinomycetes</taxon>
        <taxon>Micromonosporales</taxon>
        <taxon>Micromonosporaceae</taxon>
        <taxon>Actinoplanes</taxon>
    </lineage>
</organism>
<evidence type="ECO:0000313" key="2">
    <source>
        <dbReference type="EMBL" id="RAK42789.1"/>
    </source>
</evidence>
<feature type="coiled-coil region" evidence="1">
    <location>
        <begin position="6"/>
        <end position="33"/>
    </location>
</feature>
<sequence length="389" mass="40903">MTDPALTRADIELERLESAVAAMAANLVELDENPDRKELGATRLTGQTAIAWADAEDALAQLWQGHRRLGELIAEARALRGARRVDAAAFTRLILGGSITLSTSTVPLAQRGLTGAGQVSTVCSPGDLLAAMESAFATAVDVVSQAGDRWRRLLPGAADAAAALAHARALGSGPLLDDANRLLGTFTGTLASDPLSADPAILARVRDLITRADAERTSATELRAWLEQRLRDARTLTAEIGTALRAADAARHLAAGRFPEPKIAAVRVTDPQTELAAIEALAAAGQWALIAPRLAQWNRQANERLAALRAAAAHNTGLLAERGELRGRLDGYRAKALRRGLGEDAVLTPLAEAARAALYEAPCDLTVARAAVGAYQEALSTTIAARDAR</sequence>
<dbReference type="Proteomes" id="UP000249341">
    <property type="component" value="Unassembled WGS sequence"/>
</dbReference>
<reference evidence="2 3" key="1">
    <citation type="submission" date="2018-06" db="EMBL/GenBank/DDBJ databases">
        <title>Genomic Encyclopedia of Type Strains, Phase III (KMG-III): the genomes of soil and plant-associated and newly described type strains.</title>
        <authorList>
            <person name="Whitman W."/>
        </authorList>
    </citation>
    <scope>NUCLEOTIDE SEQUENCE [LARGE SCALE GENOMIC DNA]</scope>
    <source>
        <strain evidence="2 3">CGMCC 4.7090</strain>
    </source>
</reference>
<evidence type="ECO:0000313" key="3">
    <source>
        <dbReference type="Proteomes" id="UP000249341"/>
    </source>
</evidence>
<accession>A0A327ZJG3</accession>
<keyword evidence="3" id="KW-1185">Reference proteome</keyword>
<proteinExistence type="predicted"/>
<evidence type="ECO:0000256" key="1">
    <source>
        <dbReference type="SAM" id="Coils"/>
    </source>
</evidence>
<comment type="caution">
    <text evidence="2">The sequence shown here is derived from an EMBL/GenBank/DDBJ whole genome shotgun (WGS) entry which is preliminary data.</text>
</comment>
<dbReference type="AlphaFoldDB" id="A0A327ZJG3"/>
<dbReference type="EMBL" id="QLMJ01000002">
    <property type="protein sequence ID" value="RAK42789.1"/>
    <property type="molecule type" value="Genomic_DNA"/>
</dbReference>
<dbReference type="OrthoDB" id="3375894at2"/>
<gene>
    <name evidence="2" type="ORF">B0I29_102615</name>
</gene>
<name>A0A327ZJG3_9ACTN</name>
<keyword evidence="1" id="KW-0175">Coiled coil</keyword>
<dbReference type="RefSeq" id="WP_111648048.1">
    <property type="nucleotide sequence ID" value="NZ_JACHWI010000003.1"/>
</dbReference>